<dbReference type="Pfam" id="PF04909">
    <property type="entry name" value="Amidohydro_2"/>
    <property type="match status" value="1"/>
</dbReference>
<name>A0A7Z2G9H7_9BURK</name>
<keyword evidence="4" id="KW-1185">Reference proteome</keyword>
<dbReference type="OrthoDB" id="9787654at2"/>
<dbReference type="PANTHER" id="PTHR43569:SF2">
    <property type="entry name" value="AMIDOHYDROLASE-RELATED DOMAIN-CONTAINING PROTEIN"/>
    <property type="match status" value="1"/>
</dbReference>
<reference evidence="3 4" key="1">
    <citation type="submission" date="2019-12" db="EMBL/GenBank/DDBJ databases">
        <title>Paraburkholderia acidiphila 7Q-K02 sp. nov and Paraburkholderia acidisoli DHF22 sp. nov., two strains isolated from forest soil.</title>
        <authorList>
            <person name="Gao Z."/>
            <person name="Qiu L."/>
        </authorList>
    </citation>
    <scope>NUCLEOTIDE SEQUENCE [LARGE SCALE GENOMIC DNA]</scope>
    <source>
        <strain evidence="3 4">7Q-K02</strain>
    </source>
</reference>
<protein>
    <submittedName>
        <fullName evidence="3">Amidohydrolase family protein</fullName>
    </submittedName>
</protein>
<evidence type="ECO:0000313" key="3">
    <source>
        <dbReference type="EMBL" id="QGZ57675.1"/>
    </source>
</evidence>
<dbReference type="InterPro" id="IPR052350">
    <property type="entry name" value="Metallo-dep_Lactonases"/>
</dbReference>
<evidence type="ECO:0000256" key="1">
    <source>
        <dbReference type="ARBA" id="ARBA00038310"/>
    </source>
</evidence>
<organism evidence="3 4">
    <name type="scientific">Paraburkholderia acidiphila</name>
    <dbReference type="NCBI Taxonomy" id="2571747"/>
    <lineage>
        <taxon>Bacteria</taxon>
        <taxon>Pseudomonadati</taxon>
        <taxon>Pseudomonadota</taxon>
        <taxon>Betaproteobacteria</taxon>
        <taxon>Burkholderiales</taxon>
        <taxon>Burkholderiaceae</taxon>
        <taxon>Paraburkholderia</taxon>
    </lineage>
</organism>
<feature type="domain" description="Amidohydrolase-related" evidence="2">
    <location>
        <begin position="7"/>
        <end position="281"/>
    </location>
</feature>
<comment type="similarity">
    <text evidence="1">Belongs to the metallo-dependent hydrolases superfamily.</text>
</comment>
<dbReference type="Gene3D" id="3.20.20.140">
    <property type="entry name" value="Metal-dependent hydrolases"/>
    <property type="match status" value="1"/>
</dbReference>
<dbReference type="RefSeq" id="WP_158760613.1">
    <property type="nucleotide sequence ID" value="NZ_CP046910.1"/>
</dbReference>
<dbReference type="SUPFAM" id="SSF51556">
    <property type="entry name" value="Metallo-dependent hydrolases"/>
    <property type="match status" value="1"/>
</dbReference>
<dbReference type="KEGG" id="pacp:FAZ97_22540"/>
<accession>A0A7Z2G9H7</accession>
<evidence type="ECO:0000259" key="2">
    <source>
        <dbReference type="Pfam" id="PF04909"/>
    </source>
</evidence>
<dbReference type="InterPro" id="IPR032466">
    <property type="entry name" value="Metal_Hydrolase"/>
</dbReference>
<dbReference type="Proteomes" id="UP000434209">
    <property type="component" value="Chromosome 2"/>
</dbReference>
<evidence type="ECO:0000313" key="4">
    <source>
        <dbReference type="Proteomes" id="UP000434209"/>
    </source>
</evidence>
<proteinExistence type="inferred from homology"/>
<keyword evidence="3" id="KW-0378">Hydrolase</keyword>
<dbReference type="AlphaFoldDB" id="A0A7Z2G9H7"/>
<dbReference type="InterPro" id="IPR006680">
    <property type="entry name" value="Amidohydro-rel"/>
</dbReference>
<dbReference type="GO" id="GO:0016787">
    <property type="term" value="F:hydrolase activity"/>
    <property type="evidence" value="ECO:0007669"/>
    <property type="project" value="UniProtKB-KW"/>
</dbReference>
<sequence length="299" mass="32134">MATIERIDAHQHYWDPARGDYGWLTPSMTALYRTFGPADLALLLVSCGVARTVVVQAAPTVEETRWLLDLARNEPSIAGVVGWVPLDDPHVATLIAELAREPKLRGVRPMLQDLPDDDWIATADTARGVEALIAHDLAFDALVFTRHAQALATFLARHPALRVVIDHGAKPPIAAGGASGFAAWSQAITRFAQFPQVHCKLSGLATEAAPGWDDATLAPWVAHLLASFGPQRLMWGSDWPVLNLNGDYERWYASAQQLTKTLSADERAAVFGGNAAAFYRLNAGLNTGPETGFGAGPAG</sequence>
<dbReference type="EMBL" id="CP046910">
    <property type="protein sequence ID" value="QGZ57675.1"/>
    <property type="molecule type" value="Genomic_DNA"/>
</dbReference>
<dbReference type="PANTHER" id="PTHR43569">
    <property type="entry name" value="AMIDOHYDROLASE"/>
    <property type="match status" value="1"/>
</dbReference>
<gene>
    <name evidence="3" type="ORF">FAZ97_22540</name>
</gene>